<accession>A0A420HQM2</accession>
<dbReference type="AlphaFoldDB" id="A0A420HQM2"/>
<feature type="chain" id="PRO_5019587143" evidence="1">
    <location>
        <begin position="26"/>
        <end position="173"/>
    </location>
</feature>
<evidence type="ECO:0000256" key="1">
    <source>
        <dbReference type="SAM" id="SignalP"/>
    </source>
</evidence>
<dbReference type="OrthoDB" id="3615014at2759"/>
<proteinExistence type="predicted"/>
<evidence type="ECO:0000313" key="2">
    <source>
        <dbReference type="EMBL" id="RKF59712.1"/>
    </source>
</evidence>
<reference evidence="2 3" key="1">
    <citation type="journal article" date="2018" name="BMC Genomics">
        <title>Comparative genome analyses reveal sequence features reflecting distinct modes of host-adaptation between dicot and monocot powdery mildew.</title>
        <authorList>
            <person name="Wu Y."/>
            <person name="Ma X."/>
            <person name="Pan Z."/>
            <person name="Kale S.D."/>
            <person name="Song Y."/>
            <person name="King H."/>
            <person name="Zhang Q."/>
            <person name="Presley C."/>
            <person name="Deng X."/>
            <person name="Wei C.I."/>
            <person name="Xiao S."/>
        </authorList>
    </citation>
    <scope>NUCLEOTIDE SEQUENCE [LARGE SCALE GENOMIC DNA]</scope>
    <source>
        <strain evidence="2">UMSG2</strain>
    </source>
</reference>
<feature type="signal peptide" evidence="1">
    <location>
        <begin position="1"/>
        <end position="25"/>
    </location>
</feature>
<sequence>MWLQTKKDICVTLLVLLLSISMSNAQGPGKIFPPITMIRNDRAVKCSETKVIWGATVLQERAKSICSNEQRSPPSCRYCFFRKRTNNYNGKLFRNALRPLIKQEMIYTGTLNKEAYQSRYYIIVKWERKTNVCERIGVLHKPITKNRVEKICEEEIQITDINPDYSYLKPNFG</sequence>
<gene>
    <name evidence="2" type="ORF">OnM2_058028</name>
</gene>
<dbReference type="Proteomes" id="UP000286134">
    <property type="component" value="Unassembled WGS sequence"/>
</dbReference>
<keyword evidence="1" id="KW-0732">Signal</keyword>
<evidence type="ECO:0000313" key="3">
    <source>
        <dbReference type="Proteomes" id="UP000286134"/>
    </source>
</evidence>
<keyword evidence="3" id="KW-1185">Reference proteome</keyword>
<protein>
    <submittedName>
        <fullName evidence="2">Uncharacterized protein</fullName>
    </submittedName>
</protein>
<dbReference type="EMBL" id="MCFK01005809">
    <property type="protein sequence ID" value="RKF59712.1"/>
    <property type="molecule type" value="Genomic_DNA"/>
</dbReference>
<organism evidence="2 3">
    <name type="scientific">Erysiphe neolycopersici</name>
    <dbReference type="NCBI Taxonomy" id="212602"/>
    <lineage>
        <taxon>Eukaryota</taxon>
        <taxon>Fungi</taxon>
        <taxon>Dikarya</taxon>
        <taxon>Ascomycota</taxon>
        <taxon>Pezizomycotina</taxon>
        <taxon>Leotiomycetes</taxon>
        <taxon>Erysiphales</taxon>
        <taxon>Erysiphaceae</taxon>
        <taxon>Erysiphe</taxon>
    </lineage>
</organism>
<comment type="caution">
    <text evidence="2">The sequence shown here is derived from an EMBL/GenBank/DDBJ whole genome shotgun (WGS) entry which is preliminary data.</text>
</comment>
<name>A0A420HQM2_9PEZI</name>